<reference evidence="3" key="1">
    <citation type="submission" date="2020-01" db="EMBL/GenBank/DDBJ databases">
        <authorList>
            <person name="Mishra B."/>
        </authorList>
    </citation>
    <scope>NUCLEOTIDE SEQUENCE [LARGE SCALE GENOMIC DNA]</scope>
</reference>
<dbReference type="SUPFAM" id="SSF53098">
    <property type="entry name" value="Ribonuclease H-like"/>
    <property type="match status" value="1"/>
</dbReference>
<evidence type="ECO:0000313" key="3">
    <source>
        <dbReference type="EMBL" id="CAA7035631.1"/>
    </source>
</evidence>
<comment type="caution">
    <text evidence="3">The sequence shown here is derived from an EMBL/GenBank/DDBJ whole genome shotgun (WGS) entry which is preliminary data.</text>
</comment>
<evidence type="ECO:0000313" key="4">
    <source>
        <dbReference type="Proteomes" id="UP000467841"/>
    </source>
</evidence>
<feature type="transmembrane region" description="Helical" evidence="1">
    <location>
        <begin position="166"/>
        <end position="189"/>
    </location>
</feature>
<name>A0A6D2J7Q6_9BRAS</name>
<sequence length="214" mass="23706">MICLPPTGINQGPIFLWLVWAIWTTRNYLIFEERIFTPEATILKALVEAREWQLAQSKIETTKPHMQTQKTYRNGSATVTCFTDGSWNLDSRTAGSGWIFLDSTGTEIGEGQSAERFVSSSLMAEAISIRSALNNALEKGFNDLILKSDAQDLVLALTKQEPIKEIYGLLFDIHALASLFTLIAFTFILRSQNSKADSLGKAANSHINSVPTFG</sequence>
<dbReference type="Pfam" id="PF13456">
    <property type="entry name" value="RVT_3"/>
    <property type="match status" value="1"/>
</dbReference>
<dbReference type="InterPro" id="IPR036397">
    <property type="entry name" value="RNaseH_sf"/>
</dbReference>
<evidence type="ECO:0000256" key="1">
    <source>
        <dbReference type="SAM" id="Phobius"/>
    </source>
</evidence>
<dbReference type="PANTHER" id="PTHR47074:SF49">
    <property type="entry name" value="POLYNUCLEOTIDYL TRANSFERASE, RIBONUCLEASE H-LIKE SUPERFAMILY PROTEIN"/>
    <property type="match status" value="1"/>
</dbReference>
<accession>A0A6D2J7Q6</accession>
<protein>
    <recommendedName>
        <fullName evidence="2">RNase H type-1 domain-containing protein</fullName>
    </recommendedName>
</protein>
<dbReference type="InterPro" id="IPR002156">
    <property type="entry name" value="RNaseH_domain"/>
</dbReference>
<keyword evidence="1" id="KW-0472">Membrane</keyword>
<dbReference type="OrthoDB" id="1108672at2759"/>
<dbReference type="InterPro" id="IPR012337">
    <property type="entry name" value="RNaseH-like_sf"/>
</dbReference>
<evidence type="ECO:0000259" key="2">
    <source>
        <dbReference type="Pfam" id="PF13456"/>
    </source>
</evidence>
<dbReference type="GO" id="GO:0003676">
    <property type="term" value="F:nucleic acid binding"/>
    <property type="evidence" value="ECO:0007669"/>
    <property type="project" value="InterPro"/>
</dbReference>
<organism evidence="3 4">
    <name type="scientific">Microthlaspi erraticum</name>
    <dbReference type="NCBI Taxonomy" id="1685480"/>
    <lineage>
        <taxon>Eukaryota</taxon>
        <taxon>Viridiplantae</taxon>
        <taxon>Streptophyta</taxon>
        <taxon>Embryophyta</taxon>
        <taxon>Tracheophyta</taxon>
        <taxon>Spermatophyta</taxon>
        <taxon>Magnoliopsida</taxon>
        <taxon>eudicotyledons</taxon>
        <taxon>Gunneridae</taxon>
        <taxon>Pentapetalae</taxon>
        <taxon>rosids</taxon>
        <taxon>malvids</taxon>
        <taxon>Brassicales</taxon>
        <taxon>Brassicaceae</taxon>
        <taxon>Coluteocarpeae</taxon>
        <taxon>Microthlaspi</taxon>
    </lineage>
</organism>
<dbReference type="EMBL" id="CACVBM020001161">
    <property type="protein sequence ID" value="CAA7035631.1"/>
    <property type="molecule type" value="Genomic_DNA"/>
</dbReference>
<dbReference type="Gene3D" id="3.30.420.10">
    <property type="entry name" value="Ribonuclease H-like superfamily/Ribonuclease H"/>
    <property type="match status" value="1"/>
</dbReference>
<dbReference type="InterPro" id="IPR052929">
    <property type="entry name" value="RNase_H-like_EbsB-rel"/>
</dbReference>
<dbReference type="AlphaFoldDB" id="A0A6D2J7Q6"/>
<keyword evidence="1" id="KW-1133">Transmembrane helix</keyword>
<dbReference type="PANTHER" id="PTHR47074">
    <property type="entry name" value="BNAC02G40300D PROTEIN"/>
    <property type="match status" value="1"/>
</dbReference>
<dbReference type="Proteomes" id="UP000467841">
    <property type="component" value="Unassembled WGS sequence"/>
</dbReference>
<keyword evidence="4" id="KW-1185">Reference proteome</keyword>
<dbReference type="InterPro" id="IPR044730">
    <property type="entry name" value="RNase_H-like_dom_plant"/>
</dbReference>
<feature type="domain" description="RNase H type-1" evidence="2">
    <location>
        <begin position="83"/>
        <end position="202"/>
    </location>
</feature>
<keyword evidence="1" id="KW-0812">Transmembrane</keyword>
<dbReference type="GO" id="GO:0004523">
    <property type="term" value="F:RNA-DNA hybrid ribonuclease activity"/>
    <property type="evidence" value="ECO:0007669"/>
    <property type="project" value="InterPro"/>
</dbReference>
<gene>
    <name evidence="3" type="ORF">MERR_LOCUS22866</name>
</gene>
<dbReference type="CDD" id="cd06222">
    <property type="entry name" value="RNase_H_like"/>
    <property type="match status" value="1"/>
</dbReference>
<proteinExistence type="predicted"/>